<keyword evidence="2" id="KW-1185">Reference proteome</keyword>
<proteinExistence type="predicted"/>
<accession>A0ABR3LDS9</accession>
<evidence type="ECO:0000313" key="1">
    <source>
        <dbReference type="EMBL" id="KAL1250246.1"/>
    </source>
</evidence>
<name>A0ABR3LDS9_9TELE</name>
<sequence length="85" mass="9081">MVSVGHTLRSDTIKEGQCSPILAHPQCNRPAAQSPPQCPLLLQTPGPPRCTAISQTQTIPTLCTRERAVELNDLNGGGVRLLLVI</sequence>
<protein>
    <submittedName>
        <fullName evidence="1">Uncharacterized protein</fullName>
    </submittedName>
</protein>
<gene>
    <name evidence="1" type="ORF">QQF64_021251</name>
</gene>
<organism evidence="1 2">
    <name type="scientific">Cirrhinus molitorella</name>
    <name type="common">mud carp</name>
    <dbReference type="NCBI Taxonomy" id="172907"/>
    <lineage>
        <taxon>Eukaryota</taxon>
        <taxon>Metazoa</taxon>
        <taxon>Chordata</taxon>
        <taxon>Craniata</taxon>
        <taxon>Vertebrata</taxon>
        <taxon>Euteleostomi</taxon>
        <taxon>Actinopterygii</taxon>
        <taxon>Neopterygii</taxon>
        <taxon>Teleostei</taxon>
        <taxon>Ostariophysi</taxon>
        <taxon>Cypriniformes</taxon>
        <taxon>Cyprinidae</taxon>
        <taxon>Labeoninae</taxon>
        <taxon>Labeonini</taxon>
        <taxon>Cirrhinus</taxon>
    </lineage>
</organism>
<reference evidence="1 2" key="1">
    <citation type="submission" date="2023-09" db="EMBL/GenBank/DDBJ databases">
        <authorList>
            <person name="Wang M."/>
        </authorList>
    </citation>
    <scope>NUCLEOTIDE SEQUENCE [LARGE SCALE GENOMIC DNA]</scope>
    <source>
        <strain evidence="1">GT-2023</strain>
        <tissue evidence="1">Liver</tissue>
    </source>
</reference>
<evidence type="ECO:0000313" key="2">
    <source>
        <dbReference type="Proteomes" id="UP001558613"/>
    </source>
</evidence>
<dbReference type="EMBL" id="JAYMGO010000023">
    <property type="protein sequence ID" value="KAL1250246.1"/>
    <property type="molecule type" value="Genomic_DNA"/>
</dbReference>
<comment type="caution">
    <text evidence="1">The sequence shown here is derived from an EMBL/GenBank/DDBJ whole genome shotgun (WGS) entry which is preliminary data.</text>
</comment>
<dbReference type="Proteomes" id="UP001558613">
    <property type="component" value="Unassembled WGS sequence"/>
</dbReference>